<dbReference type="AlphaFoldDB" id="A0A1M5J9C8"/>
<sequence>MKLKRGTFAATFFLACLAAMELEGVGWMKSSYCNSQFAPTNFVVSISYRSLSSYFTS</sequence>
<dbReference type="EMBL" id="LT670817">
    <property type="protein sequence ID" value="SHG37168.1"/>
    <property type="molecule type" value="Genomic_DNA"/>
</dbReference>
<evidence type="ECO:0000256" key="1">
    <source>
        <dbReference type="SAM" id="SignalP"/>
    </source>
</evidence>
<dbReference type="InterPro" id="IPR045526">
    <property type="entry name" value="DUF6471"/>
</dbReference>
<name>A0A1M5J9C8_9BRAD</name>
<feature type="chain" id="PRO_5013336461" description="DUF6471 domain-containing protein" evidence="1">
    <location>
        <begin position="22"/>
        <end position="57"/>
    </location>
</feature>
<reference evidence="3 4" key="1">
    <citation type="submission" date="2016-11" db="EMBL/GenBank/DDBJ databases">
        <authorList>
            <person name="Jaros S."/>
            <person name="Januszkiewicz K."/>
            <person name="Wedrychowicz H."/>
        </authorList>
    </citation>
    <scope>NUCLEOTIDE SEQUENCE [LARGE SCALE GENOMIC DNA]</scope>
    <source>
        <strain evidence="3 4">GAS138</strain>
    </source>
</reference>
<gene>
    <name evidence="3" type="ORF">SAMN05443248_1315</name>
</gene>
<protein>
    <recommendedName>
        <fullName evidence="2">DUF6471 domain-containing protein</fullName>
    </recommendedName>
</protein>
<organism evidence="3 4">
    <name type="scientific">Bradyrhizobium erythrophlei</name>
    <dbReference type="NCBI Taxonomy" id="1437360"/>
    <lineage>
        <taxon>Bacteria</taxon>
        <taxon>Pseudomonadati</taxon>
        <taxon>Pseudomonadota</taxon>
        <taxon>Alphaproteobacteria</taxon>
        <taxon>Hyphomicrobiales</taxon>
        <taxon>Nitrobacteraceae</taxon>
        <taxon>Bradyrhizobium</taxon>
    </lineage>
</organism>
<evidence type="ECO:0000259" key="2">
    <source>
        <dbReference type="Pfam" id="PF20075"/>
    </source>
</evidence>
<accession>A0A1M5J9C8</accession>
<dbReference type="PROSITE" id="PS51257">
    <property type="entry name" value="PROKAR_LIPOPROTEIN"/>
    <property type="match status" value="1"/>
</dbReference>
<feature type="signal peptide" evidence="1">
    <location>
        <begin position="1"/>
        <end position="21"/>
    </location>
</feature>
<evidence type="ECO:0000313" key="3">
    <source>
        <dbReference type="EMBL" id="SHG37168.1"/>
    </source>
</evidence>
<evidence type="ECO:0000313" key="4">
    <source>
        <dbReference type="Proteomes" id="UP000189796"/>
    </source>
</evidence>
<feature type="domain" description="DUF6471" evidence="2">
    <location>
        <begin position="2"/>
        <end position="23"/>
    </location>
</feature>
<dbReference type="Proteomes" id="UP000189796">
    <property type="component" value="Chromosome I"/>
</dbReference>
<dbReference type="Pfam" id="PF20075">
    <property type="entry name" value="DUF6471"/>
    <property type="match status" value="1"/>
</dbReference>
<proteinExistence type="predicted"/>
<keyword evidence="1" id="KW-0732">Signal</keyword>